<keyword evidence="2" id="KW-0472">Membrane</keyword>
<keyword evidence="3" id="KW-0998">Cell outer membrane</keyword>
<keyword evidence="7" id="KW-1185">Reference proteome</keyword>
<feature type="domain" description="Outer membrane protein beta-barrel" evidence="5">
    <location>
        <begin position="364"/>
        <end position="765"/>
    </location>
</feature>
<keyword evidence="6" id="KW-0675">Receptor</keyword>
<dbReference type="InterPro" id="IPR036942">
    <property type="entry name" value="Beta-barrel_TonB_sf"/>
</dbReference>
<dbReference type="Proteomes" id="UP001597131">
    <property type="component" value="Unassembled WGS sequence"/>
</dbReference>
<dbReference type="PANTHER" id="PTHR40980">
    <property type="entry name" value="PLUG DOMAIN-CONTAINING PROTEIN"/>
    <property type="match status" value="1"/>
</dbReference>
<dbReference type="Pfam" id="PF07715">
    <property type="entry name" value="Plug"/>
    <property type="match status" value="1"/>
</dbReference>
<evidence type="ECO:0000259" key="4">
    <source>
        <dbReference type="Pfam" id="PF07715"/>
    </source>
</evidence>
<dbReference type="InterPro" id="IPR041700">
    <property type="entry name" value="OMP_b-brl_3"/>
</dbReference>
<evidence type="ECO:0000256" key="1">
    <source>
        <dbReference type="ARBA" id="ARBA00004442"/>
    </source>
</evidence>
<feature type="domain" description="TonB-dependent receptor plug" evidence="4">
    <location>
        <begin position="130"/>
        <end position="206"/>
    </location>
</feature>
<dbReference type="Pfam" id="PF13715">
    <property type="entry name" value="CarbopepD_reg_2"/>
    <property type="match status" value="1"/>
</dbReference>
<evidence type="ECO:0000256" key="2">
    <source>
        <dbReference type="ARBA" id="ARBA00023136"/>
    </source>
</evidence>
<organism evidence="6 7">
    <name type="scientific">Salegentibacter chungangensis</name>
    <dbReference type="NCBI Taxonomy" id="1335724"/>
    <lineage>
        <taxon>Bacteria</taxon>
        <taxon>Pseudomonadati</taxon>
        <taxon>Bacteroidota</taxon>
        <taxon>Flavobacteriia</taxon>
        <taxon>Flavobacteriales</taxon>
        <taxon>Flavobacteriaceae</taxon>
        <taxon>Salegentibacter</taxon>
    </lineage>
</organism>
<dbReference type="SUPFAM" id="SSF56935">
    <property type="entry name" value="Porins"/>
    <property type="match status" value="1"/>
</dbReference>
<evidence type="ECO:0000256" key="3">
    <source>
        <dbReference type="ARBA" id="ARBA00023237"/>
    </source>
</evidence>
<comment type="caution">
    <text evidence="6">The sequence shown here is derived from an EMBL/GenBank/DDBJ whole genome shotgun (WGS) entry which is preliminary data.</text>
</comment>
<dbReference type="InterPro" id="IPR037066">
    <property type="entry name" value="Plug_dom_sf"/>
</dbReference>
<comment type="subcellular location">
    <subcellularLocation>
        <location evidence="1">Cell outer membrane</location>
    </subcellularLocation>
</comment>
<proteinExistence type="predicted"/>
<dbReference type="RefSeq" id="WP_380741795.1">
    <property type="nucleotide sequence ID" value="NZ_JBHTLI010000001.1"/>
</dbReference>
<dbReference type="Gene3D" id="2.60.40.1120">
    <property type="entry name" value="Carboxypeptidase-like, regulatory domain"/>
    <property type="match status" value="1"/>
</dbReference>
<dbReference type="SUPFAM" id="SSF49464">
    <property type="entry name" value="Carboxypeptidase regulatory domain-like"/>
    <property type="match status" value="1"/>
</dbReference>
<dbReference type="InterPro" id="IPR008969">
    <property type="entry name" value="CarboxyPept-like_regulatory"/>
</dbReference>
<dbReference type="PANTHER" id="PTHR40980:SF4">
    <property type="entry name" value="TONB-DEPENDENT RECEPTOR-LIKE BETA-BARREL DOMAIN-CONTAINING PROTEIN"/>
    <property type="match status" value="1"/>
</dbReference>
<dbReference type="EMBL" id="JBHTLI010000001">
    <property type="protein sequence ID" value="MFD1094175.1"/>
    <property type="molecule type" value="Genomic_DNA"/>
</dbReference>
<dbReference type="Gene3D" id="2.40.170.20">
    <property type="entry name" value="TonB-dependent receptor, beta-barrel domain"/>
    <property type="match status" value="1"/>
</dbReference>
<sequence>MLGQDGIIKGELYDQKDETIPFATVSVMKLPDSTLITGTTTDIDGNFKLKPSYTGTYMLKFSAIGYKPSYTRGFEITGPGFTKDIGEVVMNEEATMLNEVLVKTWRPRVEVDNGNMVMRVEGTAIASGNTAFDMLSRAPGVSVNQNGEFRINGKQGVAVMIDGRLSYLSGTELQALLEGMPAENIKNIEVINNPSAKYDAEGAAGILNINLKKNSLAGVNGSIYAGFKYNEQQLLNGGLNLNYKKDKWNSFLNLDVAERGMIRDQEISRTFPVEDGLKGFEQIGTDERKRLIPSLQLGTDYDINERHSVGGVFNFTYQDRVGDWDTYSRLTDAENNNIANIEANNHNNEEYATGRLNFHYVGELDTVGTTISADLDYVRLKKESDSRFRNFFTYPDDTPNSLENLFSESDSDYDIYSAKVDFSTPLSETSNLELGVKTSKVISDSELKYFREVNGDRVLDPSISDKFRYEEEIYAAYASYSNRFNDTWNLKLGLRAEQTKGKGGSFSMNEVNDKDYLELFPNFSLEQKVSENYKLNYSYSRRITRPDYERLNPVIFYLDPYTYVVGNPGLKSQINNTFQVSQTFFKKYHLMLSYDNTVNYMAEVPSTNPETRETSLSQRNIESFKSYSATIVAPFELTSFWKMNNNLVFNQQDYDFEIDGESIHNDNLFYMLQSNHQINLPADIKMELNATFRGPMAYGIYNIDEQWWLDLGFRKSFMDDKLSVSLNATDVFKTMDMHVDAEYSGNRFVLDQYFGNQAVSLSLRYNFSKGSKAERKTRQNNLEELNRAGG</sequence>
<protein>
    <submittedName>
        <fullName evidence="6">TonB-dependent receptor domain-containing protein</fullName>
    </submittedName>
</protein>
<dbReference type="Pfam" id="PF14905">
    <property type="entry name" value="OMP_b-brl_3"/>
    <property type="match status" value="1"/>
</dbReference>
<dbReference type="InterPro" id="IPR012910">
    <property type="entry name" value="Plug_dom"/>
</dbReference>
<gene>
    <name evidence="6" type="ORF">ACFQ3Q_00300</name>
</gene>
<accession>A0ABW3NN26</accession>
<evidence type="ECO:0000259" key="5">
    <source>
        <dbReference type="Pfam" id="PF14905"/>
    </source>
</evidence>
<evidence type="ECO:0000313" key="7">
    <source>
        <dbReference type="Proteomes" id="UP001597131"/>
    </source>
</evidence>
<evidence type="ECO:0000313" key="6">
    <source>
        <dbReference type="EMBL" id="MFD1094175.1"/>
    </source>
</evidence>
<reference evidence="7" key="1">
    <citation type="journal article" date="2019" name="Int. J. Syst. Evol. Microbiol.">
        <title>The Global Catalogue of Microorganisms (GCM) 10K type strain sequencing project: providing services to taxonomists for standard genome sequencing and annotation.</title>
        <authorList>
            <consortium name="The Broad Institute Genomics Platform"/>
            <consortium name="The Broad Institute Genome Sequencing Center for Infectious Disease"/>
            <person name="Wu L."/>
            <person name="Ma J."/>
        </authorList>
    </citation>
    <scope>NUCLEOTIDE SEQUENCE [LARGE SCALE GENOMIC DNA]</scope>
    <source>
        <strain evidence="7">CCUG 64793</strain>
    </source>
</reference>
<dbReference type="Gene3D" id="2.170.130.10">
    <property type="entry name" value="TonB-dependent receptor, plug domain"/>
    <property type="match status" value="1"/>
</dbReference>
<name>A0ABW3NN26_9FLAO</name>